<comment type="similarity">
    <text evidence="8">Belongs to the MobA family.</text>
</comment>
<keyword evidence="6 8" id="KW-0342">GTP-binding</keyword>
<dbReference type="CDD" id="cd02503">
    <property type="entry name" value="MobA"/>
    <property type="match status" value="1"/>
</dbReference>
<keyword evidence="1 8" id="KW-0963">Cytoplasm</keyword>
<evidence type="ECO:0000256" key="6">
    <source>
        <dbReference type="ARBA" id="ARBA00023134"/>
    </source>
</evidence>
<dbReference type="GO" id="GO:0006777">
    <property type="term" value="P:Mo-molybdopterin cofactor biosynthetic process"/>
    <property type="evidence" value="ECO:0007669"/>
    <property type="project" value="UniProtKB-KW"/>
</dbReference>
<dbReference type="AlphaFoldDB" id="A0A0A8X5P3"/>
<reference evidence="10 11" key="1">
    <citation type="submission" date="2013-06" db="EMBL/GenBank/DDBJ databases">
        <title>Whole genome shotgun sequence of Bacillus selenatarsenatis SF-1.</title>
        <authorList>
            <person name="Kuroda M."/>
            <person name="Sei K."/>
            <person name="Yamashita M."/>
            <person name="Ike M."/>
        </authorList>
    </citation>
    <scope>NUCLEOTIDE SEQUENCE [LARGE SCALE GENOMIC DNA]</scope>
    <source>
        <strain evidence="10 11">SF-1</strain>
    </source>
</reference>
<dbReference type="RefSeq" id="WP_041966325.1">
    <property type="nucleotide sequence ID" value="NZ_BASE01000060.1"/>
</dbReference>
<dbReference type="InterPro" id="IPR025877">
    <property type="entry name" value="MobA-like_NTP_Trfase"/>
</dbReference>
<evidence type="ECO:0000256" key="4">
    <source>
        <dbReference type="ARBA" id="ARBA00022741"/>
    </source>
</evidence>
<proteinExistence type="inferred from homology"/>
<dbReference type="HAMAP" id="MF_00316">
    <property type="entry name" value="MobA"/>
    <property type="match status" value="1"/>
</dbReference>
<dbReference type="Gene3D" id="3.90.550.10">
    <property type="entry name" value="Spore Coat Polysaccharide Biosynthesis Protein SpsA, Chain A"/>
    <property type="match status" value="1"/>
</dbReference>
<dbReference type="SUPFAM" id="SSF53448">
    <property type="entry name" value="Nucleotide-diphospho-sugar transferases"/>
    <property type="match status" value="1"/>
</dbReference>
<comment type="catalytic activity">
    <reaction evidence="8">
        <text>Mo-molybdopterin + GTP + H(+) = Mo-molybdopterin guanine dinucleotide + diphosphate</text>
        <dbReference type="Rhea" id="RHEA:34243"/>
        <dbReference type="ChEBI" id="CHEBI:15378"/>
        <dbReference type="ChEBI" id="CHEBI:33019"/>
        <dbReference type="ChEBI" id="CHEBI:37565"/>
        <dbReference type="ChEBI" id="CHEBI:71302"/>
        <dbReference type="ChEBI" id="CHEBI:71310"/>
        <dbReference type="EC" id="2.7.7.77"/>
    </reaction>
</comment>
<accession>A0A0A8X5P3</accession>
<feature type="domain" description="MobA-like NTP transferase" evidence="9">
    <location>
        <begin position="5"/>
        <end position="155"/>
    </location>
</feature>
<feature type="binding site" evidence="8">
    <location>
        <position position="20"/>
    </location>
    <ligand>
        <name>GTP</name>
        <dbReference type="ChEBI" id="CHEBI:37565"/>
    </ligand>
</feature>
<evidence type="ECO:0000256" key="7">
    <source>
        <dbReference type="ARBA" id="ARBA00023150"/>
    </source>
</evidence>
<organism evidence="10 11">
    <name type="scientific">Mesobacillus selenatarsenatis (strain DSM 18680 / JCM 14380 / FERM P-15431 / SF-1)</name>
    <dbReference type="NCBI Taxonomy" id="1321606"/>
    <lineage>
        <taxon>Bacteria</taxon>
        <taxon>Bacillati</taxon>
        <taxon>Bacillota</taxon>
        <taxon>Bacilli</taxon>
        <taxon>Bacillales</taxon>
        <taxon>Bacillaceae</taxon>
        <taxon>Mesobacillus</taxon>
    </lineage>
</organism>
<dbReference type="GO" id="GO:0061603">
    <property type="term" value="F:molybdenum cofactor guanylyltransferase activity"/>
    <property type="evidence" value="ECO:0007669"/>
    <property type="project" value="UniProtKB-EC"/>
</dbReference>
<evidence type="ECO:0000256" key="1">
    <source>
        <dbReference type="ARBA" id="ARBA00022490"/>
    </source>
</evidence>
<feature type="binding site" evidence="8">
    <location>
        <position position="94"/>
    </location>
    <ligand>
        <name>GTP</name>
        <dbReference type="ChEBI" id="CHEBI:37565"/>
    </ligand>
</feature>
<keyword evidence="3 8" id="KW-0479">Metal-binding</keyword>
<dbReference type="Proteomes" id="UP000031014">
    <property type="component" value="Unassembled WGS sequence"/>
</dbReference>
<evidence type="ECO:0000313" key="11">
    <source>
        <dbReference type="Proteomes" id="UP000031014"/>
    </source>
</evidence>
<sequence>MKAGAIILSGGKSSRMGTNKALLKFREKTNIERIKDELQHVFDDIILVTNDPETYQFLNIKMVTDQYPGSGPLAGIHAGLEASDYEENFVVACDMPFVSSELASSLVKALKHYDAVVPVSEGRQHPLFAAYQKRVAREAKECIEDGNLRIKQMLEKLNVRFLEEADLQLYFEGSLDRVFFNMNHPEEYEDAKKWAESGE</sequence>
<dbReference type="STRING" id="1321606.SAMD00020551_2746"/>
<dbReference type="PANTHER" id="PTHR19136">
    <property type="entry name" value="MOLYBDENUM COFACTOR GUANYLYLTRANSFERASE"/>
    <property type="match status" value="1"/>
</dbReference>
<comment type="cofactor">
    <cofactor evidence="8">
        <name>Mg(2+)</name>
        <dbReference type="ChEBI" id="CHEBI:18420"/>
    </cofactor>
</comment>
<feature type="binding site" evidence="8">
    <location>
        <position position="65"/>
    </location>
    <ligand>
        <name>GTP</name>
        <dbReference type="ChEBI" id="CHEBI:37565"/>
    </ligand>
</feature>
<keyword evidence="2 8" id="KW-0808">Transferase</keyword>
<evidence type="ECO:0000259" key="9">
    <source>
        <dbReference type="Pfam" id="PF12804"/>
    </source>
</evidence>
<evidence type="ECO:0000256" key="8">
    <source>
        <dbReference type="HAMAP-Rule" id="MF_00316"/>
    </source>
</evidence>
<protein>
    <recommendedName>
        <fullName evidence="8">Probable molybdenum cofactor guanylyltransferase</fullName>
        <shortName evidence="8">MoCo guanylyltransferase</shortName>
        <ecNumber evidence="8">2.7.7.77</ecNumber>
    </recommendedName>
    <alternativeName>
        <fullName evidence="8">GTP:molybdopterin guanylyltransferase</fullName>
    </alternativeName>
    <alternativeName>
        <fullName evidence="8">Mo-MPT guanylyltransferase</fullName>
    </alternativeName>
    <alternativeName>
        <fullName evidence="8">Molybdopterin guanylyltransferase</fullName>
    </alternativeName>
    <alternativeName>
        <fullName evidence="8">Molybdopterin-guanine dinucleotide synthase</fullName>
        <shortName evidence="8">MGD synthase</shortName>
    </alternativeName>
</protein>
<comment type="caution">
    <text evidence="10">The sequence shown here is derived from an EMBL/GenBank/DDBJ whole genome shotgun (WGS) entry which is preliminary data.</text>
</comment>
<dbReference type="EMBL" id="BASE01000060">
    <property type="protein sequence ID" value="GAM14594.1"/>
    <property type="molecule type" value="Genomic_DNA"/>
</dbReference>
<feature type="binding site" evidence="8">
    <location>
        <begin position="8"/>
        <end position="10"/>
    </location>
    <ligand>
        <name>GTP</name>
        <dbReference type="ChEBI" id="CHEBI:37565"/>
    </ligand>
</feature>
<dbReference type="PANTHER" id="PTHR19136:SF81">
    <property type="entry name" value="MOLYBDENUM COFACTOR GUANYLYLTRANSFERASE"/>
    <property type="match status" value="1"/>
</dbReference>
<comment type="caution">
    <text evidence="8">Lacks conserved residue(s) required for the propagation of feature annotation.</text>
</comment>
<dbReference type="Pfam" id="PF12804">
    <property type="entry name" value="NTP_transf_3"/>
    <property type="match status" value="1"/>
</dbReference>
<dbReference type="GO" id="GO:0046872">
    <property type="term" value="F:metal ion binding"/>
    <property type="evidence" value="ECO:0007669"/>
    <property type="project" value="UniProtKB-KW"/>
</dbReference>
<dbReference type="OrthoDB" id="9788394at2"/>
<feature type="binding site" evidence="8">
    <location>
        <position position="94"/>
    </location>
    <ligand>
        <name>Mg(2+)</name>
        <dbReference type="ChEBI" id="CHEBI:18420"/>
    </ligand>
</feature>
<comment type="function">
    <text evidence="8">Transfers a GMP moiety from GTP to Mo-molybdopterin (Mo-MPT) cofactor (Moco or molybdenum cofactor) to form Mo-molybdopterin guanine dinucleotide (Mo-MGD) cofactor.</text>
</comment>
<dbReference type="InterPro" id="IPR013482">
    <property type="entry name" value="Molybde_CF_guanTrfase"/>
</dbReference>
<keyword evidence="7 8" id="KW-0501">Molybdenum cofactor biosynthesis</keyword>
<name>A0A0A8X5P3_MESS1</name>
<evidence type="ECO:0000313" key="10">
    <source>
        <dbReference type="EMBL" id="GAM14594.1"/>
    </source>
</evidence>
<dbReference type="GO" id="GO:0005525">
    <property type="term" value="F:GTP binding"/>
    <property type="evidence" value="ECO:0007669"/>
    <property type="project" value="UniProtKB-UniRule"/>
</dbReference>
<evidence type="ECO:0000256" key="3">
    <source>
        <dbReference type="ARBA" id="ARBA00022723"/>
    </source>
</evidence>
<dbReference type="InterPro" id="IPR029044">
    <property type="entry name" value="Nucleotide-diphossugar_trans"/>
</dbReference>
<dbReference type="EC" id="2.7.7.77" evidence="8"/>
<comment type="domain">
    <text evidence="8">The N-terminal domain determines nucleotide recognition and specific binding, while the C-terminal domain determines the specific binding to the target protein.</text>
</comment>
<keyword evidence="4 8" id="KW-0547">Nucleotide-binding</keyword>
<gene>
    <name evidence="8" type="primary">mobA</name>
    <name evidence="10" type="ORF">SAMD00020551_2746</name>
</gene>
<dbReference type="GO" id="GO:0005737">
    <property type="term" value="C:cytoplasm"/>
    <property type="evidence" value="ECO:0007669"/>
    <property type="project" value="UniProtKB-SubCell"/>
</dbReference>
<comment type="subcellular location">
    <subcellularLocation>
        <location evidence="8">Cytoplasm</location>
    </subcellularLocation>
</comment>
<keyword evidence="11" id="KW-1185">Reference proteome</keyword>
<evidence type="ECO:0000256" key="5">
    <source>
        <dbReference type="ARBA" id="ARBA00022842"/>
    </source>
</evidence>
<evidence type="ECO:0000256" key="2">
    <source>
        <dbReference type="ARBA" id="ARBA00022679"/>
    </source>
</evidence>
<keyword evidence="5 8" id="KW-0460">Magnesium</keyword>